<accession>A0A840S589</accession>
<sequence>MRAEINPFQSARFPAHGEVQIDWVGRMLCIRARGPFNAEFMLRATQALASIRTGRPADGLYLEWVHWMDSMLMPPEAWDRLALSVQRFVDADLHGRLNLVIAAPDVEARWLMLPRLQALWGQSRPVEVFDDLESAQRRAEAVLAAWPPLPA</sequence>
<dbReference type="EMBL" id="JACHHO010000002">
    <property type="protein sequence ID" value="MBB5204732.1"/>
    <property type="molecule type" value="Genomic_DNA"/>
</dbReference>
<dbReference type="AlphaFoldDB" id="A0A840S589"/>
<gene>
    <name evidence="1" type="ORF">HNQ51_002046</name>
</gene>
<evidence type="ECO:0000313" key="2">
    <source>
        <dbReference type="Proteomes" id="UP000554837"/>
    </source>
</evidence>
<evidence type="ECO:0008006" key="3">
    <source>
        <dbReference type="Google" id="ProtNLM"/>
    </source>
</evidence>
<dbReference type="Proteomes" id="UP000554837">
    <property type="component" value="Unassembled WGS sequence"/>
</dbReference>
<proteinExistence type="predicted"/>
<protein>
    <recommendedName>
        <fullName evidence="3">STAS/SEC14 domain-containing protein</fullName>
    </recommendedName>
</protein>
<dbReference type="RefSeq" id="WP_138855614.1">
    <property type="nucleotide sequence ID" value="NZ_CP040709.1"/>
</dbReference>
<organism evidence="1 2">
    <name type="scientific">Inhella inkyongensis</name>
    <dbReference type="NCBI Taxonomy" id="392593"/>
    <lineage>
        <taxon>Bacteria</taxon>
        <taxon>Pseudomonadati</taxon>
        <taxon>Pseudomonadota</taxon>
        <taxon>Betaproteobacteria</taxon>
        <taxon>Burkholderiales</taxon>
        <taxon>Sphaerotilaceae</taxon>
        <taxon>Inhella</taxon>
    </lineage>
</organism>
<reference evidence="1 2" key="1">
    <citation type="submission" date="2020-08" db="EMBL/GenBank/DDBJ databases">
        <title>Genomic Encyclopedia of Type Strains, Phase IV (KMG-IV): sequencing the most valuable type-strain genomes for metagenomic binning, comparative biology and taxonomic classification.</title>
        <authorList>
            <person name="Goeker M."/>
        </authorList>
    </citation>
    <scope>NUCLEOTIDE SEQUENCE [LARGE SCALE GENOMIC DNA]</scope>
    <source>
        <strain evidence="1 2">DSM 23958</strain>
    </source>
</reference>
<dbReference type="OrthoDB" id="8899166at2"/>
<comment type="caution">
    <text evidence="1">The sequence shown here is derived from an EMBL/GenBank/DDBJ whole genome shotgun (WGS) entry which is preliminary data.</text>
</comment>
<evidence type="ECO:0000313" key="1">
    <source>
        <dbReference type="EMBL" id="MBB5204732.1"/>
    </source>
</evidence>
<name>A0A840S589_9BURK</name>
<keyword evidence="2" id="KW-1185">Reference proteome</keyword>